<keyword evidence="10" id="KW-0573">Peptidoglycan synthesis</keyword>
<keyword evidence="18" id="KW-1185">Reference proteome</keyword>
<proteinExistence type="inferred from homology"/>
<dbReference type="GO" id="GO:0009002">
    <property type="term" value="F:serine-type D-Ala-D-Ala carboxypeptidase activity"/>
    <property type="evidence" value="ECO:0007669"/>
    <property type="project" value="UniProtKB-EC"/>
</dbReference>
<dbReference type="PRINTS" id="PR00725">
    <property type="entry name" value="DADACBPTASE1"/>
</dbReference>
<evidence type="ECO:0000256" key="9">
    <source>
        <dbReference type="ARBA" id="ARBA00022960"/>
    </source>
</evidence>
<keyword evidence="9" id="KW-0133">Cell shape</keyword>
<dbReference type="Gene3D" id="3.40.710.10">
    <property type="entry name" value="DD-peptidase/beta-lactamase superfamily"/>
    <property type="match status" value="1"/>
</dbReference>
<dbReference type="SUPFAM" id="SSF69189">
    <property type="entry name" value="Penicillin-binding protein associated domain"/>
    <property type="match status" value="1"/>
</dbReference>
<dbReference type="SUPFAM" id="SSF56601">
    <property type="entry name" value="beta-lactamase/transpeptidase-like"/>
    <property type="match status" value="1"/>
</dbReference>
<evidence type="ECO:0000256" key="8">
    <source>
        <dbReference type="ARBA" id="ARBA00022801"/>
    </source>
</evidence>
<dbReference type="GO" id="GO:0009252">
    <property type="term" value="P:peptidoglycan biosynthetic process"/>
    <property type="evidence" value="ECO:0007669"/>
    <property type="project" value="UniProtKB-UniPathway"/>
</dbReference>
<feature type="binding site" evidence="14">
    <location>
        <position position="246"/>
    </location>
    <ligand>
        <name>substrate</name>
    </ligand>
</feature>
<dbReference type="InterPro" id="IPR018044">
    <property type="entry name" value="Peptidase_S11"/>
</dbReference>
<evidence type="ECO:0000256" key="4">
    <source>
        <dbReference type="ARBA" id="ARBA00012448"/>
    </source>
</evidence>
<dbReference type="PANTHER" id="PTHR21581:SF6">
    <property type="entry name" value="TRAFFICKING PROTEIN PARTICLE COMPLEX SUBUNIT 12"/>
    <property type="match status" value="1"/>
</dbReference>
<evidence type="ECO:0000256" key="14">
    <source>
        <dbReference type="PIRSR" id="PIRSR618044-2"/>
    </source>
</evidence>
<dbReference type="InterPro" id="IPR012338">
    <property type="entry name" value="Beta-lactam/transpept-like"/>
</dbReference>
<comment type="pathway">
    <text evidence="2">Cell wall biogenesis; peptidoglycan biosynthesis.</text>
</comment>
<dbReference type="SMART" id="SM00936">
    <property type="entry name" value="PBP5_C"/>
    <property type="match status" value="1"/>
</dbReference>
<dbReference type="Pfam" id="PF07943">
    <property type="entry name" value="PBP5_C"/>
    <property type="match status" value="1"/>
</dbReference>
<evidence type="ECO:0000256" key="2">
    <source>
        <dbReference type="ARBA" id="ARBA00004752"/>
    </source>
</evidence>
<name>G2DE37_9GAMM</name>
<feature type="active site" description="Proton acceptor" evidence="13">
    <location>
        <position position="87"/>
    </location>
</feature>
<sequence>MFPYTQQALKIGARRAPRNSMKPNMTLFRPLLILALVTLSLTLQAAVPIPSPPKVAASGYLLLDFYSGKILAESNASQRLEPASLTKIMTAYAVFRELKEGNINLTDEVLVSEKAWRTPGSRMFIEVGKRVKVEDLIKGMIIQSGNDACVALAEHIAGSEETFAEVMNNHARRLGMHASHFINSTGLPDKDHYTTPEDIAKVAMATIREFPDYYKWYSEKSFVFNKIKQHNRNKLLWRDNTVDGMKTGHTEAAGYCLVASAQREQMRLISVVMGTKSEKARASASQALLNYGFRFFESHRLYSAGETLNRARIWKGNKPQIALGLAHDLHVSIPHKQYKKLNAQLDVIPTITAPVQQGQEVGQVRIELAGETIAEVPLIALESVAEGNLWQKAKDAALMWLE</sequence>
<evidence type="ECO:0000256" key="1">
    <source>
        <dbReference type="ARBA" id="ARBA00003217"/>
    </source>
</evidence>
<dbReference type="InterPro" id="IPR037167">
    <property type="entry name" value="Peptidase_S11_C_sf"/>
</dbReference>
<evidence type="ECO:0000256" key="3">
    <source>
        <dbReference type="ARBA" id="ARBA00007164"/>
    </source>
</evidence>
<reference evidence="17" key="1">
    <citation type="journal article" date="2011" name="ISME J.">
        <title>The endosymbionts of the deep-sea tubeworms Riftia pachyptila and Tevnia jerichonana share an identical physiology as revealed by proteogenomic analyses.</title>
        <authorList>
            <person name="Gardebrecht A."/>
            <person name="Markert S."/>
            <person name="Felbeck H."/>
            <person name="Thuermer A."/>
            <person name="Albrecht D."/>
            <person name="Wollherr A."/>
            <person name="Kabisch J."/>
            <person name="Lehmann R."/>
            <person name="Daniel R."/>
            <person name="Liesegang H."/>
            <person name="Hecker M."/>
            <person name="Sievert S.M."/>
            <person name="Schweder T."/>
        </authorList>
    </citation>
    <scope>NUCLEOTIDE SEQUENCE [LARGE SCALE GENOMIC DNA]</scope>
</reference>
<dbReference type="Gene3D" id="2.60.410.10">
    <property type="entry name" value="D-Ala-D-Ala carboxypeptidase, C-terminal domain"/>
    <property type="match status" value="1"/>
</dbReference>
<evidence type="ECO:0000256" key="15">
    <source>
        <dbReference type="RuleBase" id="RU004016"/>
    </source>
</evidence>
<comment type="similarity">
    <text evidence="3 15">Belongs to the peptidase S11 family.</text>
</comment>
<dbReference type="EMBL" id="AFOC01000049">
    <property type="protein sequence ID" value="EGV51107.1"/>
    <property type="molecule type" value="Genomic_DNA"/>
</dbReference>
<dbReference type="UniPathway" id="UPA00219"/>
<dbReference type="AlphaFoldDB" id="G2DE37"/>
<dbReference type="EC" id="3.4.16.4" evidence="4"/>
<dbReference type="Pfam" id="PF00768">
    <property type="entry name" value="Peptidase_S11"/>
    <property type="match status" value="1"/>
</dbReference>
<comment type="catalytic activity">
    <reaction evidence="12">
        <text>Preferential cleavage: (Ac)2-L-Lys-D-Ala-|-D-Ala. Also transpeptidation of peptidyl-alanyl moieties that are N-acyl substituents of D-alanine.</text>
        <dbReference type="EC" id="3.4.16.4"/>
    </reaction>
</comment>
<evidence type="ECO:0000256" key="10">
    <source>
        <dbReference type="ARBA" id="ARBA00022984"/>
    </source>
</evidence>
<dbReference type="InterPro" id="IPR015956">
    <property type="entry name" value="Peniciliin-bd_prot_C_sf"/>
</dbReference>
<dbReference type="GO" id="GO:0006508">
    <property type="term" value="P:proteolysis"/>
    <property type="evidence" value="ECO:0007669"/>
    <property type="project" value="UniProtKB-KW"/>
</dbReference>
<evidence type="ECO:0000313" key="17">
    <source>
        <dbReference type="EMBL" id="EGV51107.1"/>
    </source>
</evidence>
<gene>
    <name evidence="17" type="primary">dacC</name>
    <name evidence="17" type="ORF">Rifp1Sym_bv00080</name>
</gene>
<protein>
    <recommendedName>
        <fullName evidence="4">serine-type D-Ala-D-Ala carboxypeptidase</fullName>
        <ecNumber evidence="4">3.4.16.4</ecNumber>
    </recommendedName>
</protein>
<organism evidence="17 18">
    <name type="scientific">endosymbiont of Riftia pachyptila</name>
    <name type="common">vent Ph05</name>
    <dbReference type="NCBI Taxonomy" id="1048808"/>
    <lineage>
        <taxon>Bacteria</taxon>
        <taxon>Pseudomonadati</taxon>
        <taxon>Pseudomonadota</taxon>
        <taxon>Gammaproteobacteria</taxon>
        <taxon>sulfur-oxidizing symbionts</taxon>
    </lineage>
</organism>
<keyword evidence="8 17" id="KW-0378">Hydrolase</keyword>
<evidence type="ECO:0000256" key="6">
    <source>
        <dbReference type="ARBA" id="ARBA00022670"/>
    </source>
</evidence>
<keyword evidence="7" id="KW-0732">Signal</keyword>
<evidence type="ECO:0000259" key="16">
    <source>
        <dbReference type="SMART" id="SM00936"/>
    </source>
</evidence>
<dbReference type="InterPro" id="IPR012907">
    <property type="entry name" value="Peptidase_S11_C"/>
</dbReference>
<evidence type="ECO:0000256" key="7">
    <source>
        <dbReference type="ARBA" id="ARBA00022729"/>
    </source>
</evidence>
<evidence type="ECO:0000256" key="12">
    <source>
        <dbReference type="ARBA" id="ARBA00034000"/>
    </source>
</evidence>
<dbReference type="PATRIC" id="fig|1048808.3.peg.1876"/>
<keyword evidence="6" id="KW-0645">Protease</keyword>
<dbReference type="InterPro" id="IPR001967">
    <property type="entry name" value="Peptidase_S11_N"/>
</dbReference>
<evidence type="ECO:0000256" key="11">
    <source>
        <dbReference type="ARBA" id="ARBA00023316"/>
    </source>
</evidence>
<keyword evidence="5 17" id="KW-0121">Carboxypeptidase</keyword>
<evidence type="ECO:0000256" key="13">
    <source>
        <dbReference type="PIRSR" id="PIRSR618044-1"/>
    </source>
</evidence>
<comment type="function">
    <text evidence="1">Removes C-terminal D-alanyl residues from sugar-peptide cell wall precursors.</text>
</comment>
<dbReference type="GO" id="GO:0008360">
    <property type="term" value="P:regulation of cell shape"/>
    <property type="evidence" value="ECO:0007669"/>
    <property type="project" value="UniProtKB-KW"/>
</dbReference>
<dbReference type="PANTHER" id="PTHR21581">
    <property type="entry name" value="D-ALANYL-D-ALANINE CARBOXYPEPTIDASE"/>
    <property type="match status" value="1"/>
</dbReference>
<feature type="active site" description="Acyl-ester intermediate" evidence="13">
    <location>
        <position position="84"/>
    </location>
</feature>
<accession>G2DE37</accession>
<comment type="caution">
    <text evidence="17">The sequence shown here is derived from an EMBL/GenBank/DDBJ whole genome shotgun (WGS) entry which is preliminary data.</text>
</comment>
<feature type="domain" description="Peptidase S11 D-Ala-D-Ala carboxypeptidase A C-terminal" evidence="16">
    <location>
        <begin position="296"/>
        <end position="386"/>
    </location>
</feature>
<evidence type="ECO:0000256" key="5">
    <source>
        <dbReference type="ARBA" id="ARBA00022645"/>
    </source>
</evidence>
<evidence type="ECO:0000313" key="18">
    <source>
        <dbReference type="Proteomes" id="UP000004491"/>
    </source>
</evidence>
<keyword evidence="11" id="KW-0961">Cell wall biogenesis/degradation</keyword>
<dbReference type="GO" id="GO:0071555">
    <property type="term" value="P:cell wall organization"/>
    <property type="evidence" value="ECO:0007669"/>
    <property type="project" value="UniProtKB-KW"/>
</dbReference>
<feature type="active site" evidence="13">
    <location>
        <position position="144"/>
    </location>
</feature>
<dbReference type="Proteomes" id="UP000004491">
    <property type="component" value="Unassembled WGS sequence"/>
</dbReference>